<reference evidence="2 3" key="1">
    <citation type="submission" date="2015-09" db="EMBL/GenBank/DDBJ databases">
        <title>Draft Genome Sequence of the Strain BR 3267 (Bradyrhizobium yuanmingense) recommended as inoculant for cowpea in Brazil.</title>
        <authorList>
            <person name="Simoes-Araujo J.L."/>
            <person name="Zilli J.E."/>
        </authorList>
    </citation>
    <scope>NUCLEOTIDE SEQUENCE [LARGE SCALE GENOMIC DNA]</scope>
    <source>
        <strain evidence="2 3">BR3267</strain>
    </source>
</reference>
<feature type="transmembrane region" description="Helical" evidence="1">
    <location>
        <begin position="114"/>
        <end position="140"/>
    </location>
</feature>
<evidence type="ECO:0000313" key="3">
    <source>
        <dbReference type="Proteomes" id="UP000051380"/>
    </source>
</evidence>
<dbReference type="AlphaFoldDB" id="A0A0R3CV73"/>
<feature type="transmembrane region" description="Helical" evidence="1">
    <location>
        <begin position="73"/>
        <end position="93"/>
    </location>
</feature>
<accession>A0A0R3CV73</accession>
<feature type="transmembrane region" description="Helical" evidence="1">
    <location>
        <begin position="6"/>
        <end position="22"/>
    </location>
</feature>
<dbReference type="Proteomes" id="UP000051380">
    <property type="component" value="Unassembled WGS sequence"/>
</dbReference>
<feature type="transmembrane region" description="Helical" evidence="1">
    <location>
        <begin position="160"/>
        <end position="180"/>
    </location>
</feature>
<evidence type="ECO:0008006" key="4">
    <source>
        <dbReference type="Google" id="ProtNLM"/>
    </source>
</evidence>
<dbReference type="RefSeq" id="WP_057026192.1">
    <property type="nucleotide sequence ID" value="NZ_LJYF01000004.1"/>
</dbReference>
<feature type="transmembrane region" description="Helical" evidence="1">
    <location>
        <begin position="233"/>
        <end position="251"/>
    </location>
</feature>
<feature type="transmembrane region" description="Helical" evidence="1">
    <location>
        <begin position="187"/>
        <end position="206"/>
    </location>
</feature>
<sequence>MSEVAVFFAVILTEIALLLRAVGRFGYSPVPTMALIYVVVSQSIFCLVHFDVVEYPFLLTFFAGGTRTFFSETVLLYFCIFTVVLVPYADVLLTRNPIVPRGSAREVRVGRIAAINMISLLGLTVFTGSAIGLMNWDVAWANSVYLSMTTPAAALVDDRFGFVLSLFPIIGMWAAVVCGLNIAKKQLLVATVFGLFAAAYSIHGLASHQRTAILEPVALAITVMLVGTKRHRLVLTAAFSYAAFALISALVGRGMGRHGIATILDVFDYSDRRSASEFITLMITNLCEGIFVVAEGFPRVGDFPLQYKILSFLPTPSFLDGYDKVREVYQIRLTRYVPMSGYSEAYFFGPEFSFSLLLLLILTIVLHRVASTKSKVSATVGGFLILLSIVTLSAYPLRNGLKALWVANAINLTVLLLANGRPFFGSFQTSTRTGGAKG</sequence>
<proteinExistence type="predicted"/>
<evidence type="ECO:0000256" key="1">
    <source>
        <dbReference type="SAM" id="Phobius"/>
    </source>
</evidence>
<keyword evidence="1" id="KW-0472">Membrane</keyword>
<feature type="transmembrane region" description="Helical" evidence="1">
    <location>
        <begin position="212"/>
        <end position="228"/>
    </location>
</feature>
<protein>
    <recommendedName>
        <fullName evidence="4">Oligosaccharide repeat unit polymerase</fullName>
    </recommendedName>
</protein>
<feature type="transmembrane region" description="Helical" evidence="1">
    <location>
        <begin position="34"/>
        <end position="53"/>
    </location>
</feature>
<keyword evidence="1" id="KW-1133">Transmembrane helix</keyword>
<keyword evidence="1" id="KW-0812">Transmembrane</keyword>
<evidence type="ECO:0000313" key="2">
    <source>
        <dbReference type="EMBL" id="KRQ01515.1"/>
    </source>
</evidence>
<gene>
    <name evidence="2" type="ORF">AOQ72_08600</name>
</gene>
<feature type="transmembrane region" description="Helical" evidence="1">
    <location>
        <begin position="403"/>
        <end position="424"/>
    </location>
</feature>
<comment type="caution">
    <text evidence="2">The sequence shown here is derived from an EMBL/GenBank/DDBJ whole genome shotgun (WGS) entry which is preliminary data.</text>
</comment>
<name>A0A0R3CV73_9BRAD</name>
<organism evidence="2 3">
    <name type="scientific">Bradyrhizobium yuanmingense</name>
    <dbReference type="NCBI Taxonomy" id="108015"/>
    <lineage>
        <taxon>Bacteria</taxon>
        <taxon>Pseudomonadati</taxon>
        <taxon>Pseudomonadota</taxon>
        <taxon>Alphaproteobacteria</taxon>
        <taxon>Hyphomicrobiales</taxon>
        <taxon>Nitrobacteraceae</taxon>
        <taxon>Bradyrhizobium</taxon>
    </lineage>
</organism>
<feature type="transmembrane region" description="Helical" evidence="1">
    <location>
        <begin position="345"/>
        <end position="366"/>
    </location>
</feature>
<dbReference type="EMBL" id="LJYF01000004">
    <property type="protein sequence ID" value="KRQ01515.1"/>
    <property type="molecule type" value="Genomic_DNA"/>
</dbReference>
<feature type="transmembrane region" description="Helical" evidence="1">
    <location>
        <begin position="378"/>
        <end position="397"/>
    </location>
</feature>